<comment type="caution">
    <text evidence="5">The sequence shown here is derived from an EMBL/GenBank/DDBJ whole genome shotgun (WGS) entry which is preliminary data.</text>
</comment>
<protein>
    <recommendedName>
        <fullName evidence="4">Lipoxygenase domain-containing protein</fullName>
    </recommendedName>
</protein>
<keyword evidence="1" id="KW-0479">Metal-binding</keyword>
<keyword evidence="2" id="KW-0223">Dioxygenase</keyword>
<reference evidence="5" key="1">
    <citation type="journal article" date="2023" name="Science">
        <title>Genome structures resolve the early diversification of teleost fishes.</title>
        <authorList>
            <person name="Parey E."/>
            <person name="Louis A."/>
            <person name="Montfort J."/>
            <person name="Bouchez O."/>
            <person name="Roques C."/>
            <person name="Iampietro C."/>
            <person name="Lluch J."/>
            <person name="Castinel A."/>
            <person name="Donnadieu C."/>
            <person name="Desvignes T."/>
            <person name="Floi Bucao C."/>
            <person name="Jouanno E."/>
            <person name="Wen M."/>
            <person name="Mejri S."/>
            <person name="Dirks R."/>
            <person name="Jansen H."/>
            <person name="Henkel C."/>
            <person name="Chen W.J."/>
            <person name="Zahm M."/>
            <person name="Cabau C."/>
            <person name="Klopp C."/>
            <person name="Thompson A.W."/>
            <person name="Robinson-Rechavi M."/>
            <person name="Braasch I."/>
            <person name="Lecointre G."/>
            <person name="Bobe J."/>
            <person name="Postlethwait J.H."/>
            <person name="Berthelot C."/>
            <person name="Roest Crollius H."/>
            <person name="Guiguen Y."/>
        </authorList>
    </citation>
    <scope>NUCLEOTIDE SEQUENCE</scope>
    <source>
        <strain evidence="5">WJC10195</strain>
    </source>
</reference>
<keyword evidence="6" id="KW-1185">Reference proteome</keyword>
<dbReference type="AlphaFoldDB" id="A0A9Q1IJM5"/>
<name>A0A9Q1IJM5_SYNKA</name>
<dbReference type="Proteomes" id="UP001152622">
    <property type="component" value="Chromosome 14"/>
</dbReference>
<dbReference type="SUPFAM" id="SSF48484">
    <property type="entry name" value="Lipoxigenase"/>
    <property type="match status" value="1"/>
</dbReference>
<evidence type="ECO:0000313" key="5">
    <source>
        <dbReference type="EMBL" id="KAJ8342257.1"/>
    </source>
</evidence>
<accession>A0A9Q1IJM5</accession>
<gene>
    <name evidence="5" type="ORF">SKAU_G00321850</name>
</gene>
<evidence type="ECO:0000259" key="4">
    <source>
        <dbReference type="PROSITE" id="PS51393"/>
    </source>
</evidence>
<dbReference type="GO" id="GO:0034440">
    <property type="term" value="P:lipid oxidation"/>
    <property type="evidence" value="ECO:0007669"/>
    <property type="project" value="InterPro"/>
</dbReference>
<dbReference type="InterPro" id="IPR036226">
    <property type="entry name" value="LipOase_C_sf"/>
</dbReference>
<organism evidence="5 6">
    <name type="scientific">Synaphobranchus kaupii</name>
    <name type="common">Kaup's arrowtooth eel</name>
    <dbReference type="NCBI Taxonomy" id="118154"/>
    <lineage>
        <taxon>Eukaryota</taxon>
        <taxon>Metazoa</taxon>
        <taxon>Chordata</taxon>
        <taxon>Craniata</taxon>
        <taxon>Vertebrata</taxon>
        <taxon>Euteleostomi</taxon>
        <taxon>Actinopterygii</taxon>
        <taxon>Neopterygii</taxon>
        <taxon>Teleostei</taxon>
        <taxon>Anguilliformes</taxon>
        <taxon>Synaphobranchidae</taxon>
        <taxon>Synaphobranchus</taxon>
    </lineage>
</organism>
<dbReference type="Gene3D" id="1.20.245.10">
    <property type="entry name" value="Lipoxygenase-1, Domain 5"/>
    <property type="match status" value="1"/>
</dbReference>
<dbReference type="PROSITE" id="PS51393">
    <property type="entry name" value="LIPOXYGENASE_3"/>
    <property type="match status" value="1"/>
</dbReference>
<proteinExistence type="predicted"/>
<sequence>MWIQEIFTHGALGQSETGFPQAFQTKAELCTFVTMVIFSCSALHSAVNFSQVDFNLWMPNCPASMSSPPPQSKNCVSRDELLSSLPPVNATCGVLTTLILLSQPSLDFVRLGHYREPYFSSGAPRRLVEELQTELRAISSEIAERNNKLLLPYPYLAPERIENNVAI</sequence>
<dbReference type="InterPro" id="IPR013819">
    <property type="entry name" value="LipOase_C"/>
</dbReference>
<dbReference type="OrthoDB" id="407298at2759"/>
<evidence type="ECO:0000256" key="2">
    <source>
        <dbReference type="ARBA" id="ARBA00022964"/>
    </source>
</evidence>
<evidence type="ECO:0000256" key="1">
    <source>
        <dbReference type="ARBA" id="ARBA00022723"/>
    </source>
</evidence>
<dbReference type="Pfam" id="PF00305">
    <property type="entry name" value="Lipoxygenase"/>
    <property type="match status" value="1"/>
</dbReference>
<dbReference type="GO" id="GO:0016702">
    <property type="term" value="F:oxidoreductase activity, acting on single donors with incorporation of molecular oxygen, incorporation of two atoms of oxygen"/>
    <property type="evidence" value="ECO:0007669"/>
    <property type="project" value="InterPro"/>
</dbReference>
<evidence type="ECO:0000313" key="6">
    <source>
        <dbReference type="Proteomes" id="UP001152622"/>
    </source>
</evidence>
<evidence type="ECO:0000256" key="3">
    <source>
        <dbReference type="ARBA" id="ARBA00023002"/>
    </source>
</evidence>
<dbReference type="GO" id="GO:0046872">
    <property type="term" value="F:metal ion binding"/>
    <property type="evidence" value="ECO:0007669"/>
    <property type="project" value="UniProtKB-KW"/>
</dbReference>
<dbReference type="PANTHER" id="PTHR11771">
    <property type="entry name" value="LIPOXYGENASE"/>
    <property type="match status" value="1"/>
</dbReference>
<feature type="domain" description="Lipoxygenase" evidence="4">
    <location>
        <begin position="1"/>
        <end position="167"/>
    </location>
</feature>
<dbReference type="InterPro" id="IPR000907">
    <property type="entry name" value="LipOase"/>
</dbReference>
<dbReference type="EMBL" id="JAINUF010000014">
    <property type="protein sequence ID" value="KAJ8342257.1"/>
    <property type="molecule type" value="Genomic_DNA"/>
</dbReference>
<keyword evidence="3" id="KW-0560">Oxidoreductase</keyword>